<dbReference type="Gene3D" id="1.10.10.2830">
    <property type="match status" value="1"/>
</dbReference>
<comment type="caution">
    <text evidence="3">The sequence shown here is derived from an EMBL/GenBank/DDBJ whole genome shotgun (WGS) entry which is preliminary data.</text>
</comment>
<dbReference type="InterPro" id="IPR050336">
    <property type="entry name" value="Chromosome_partition/occlusion"/>
</dbReference>
<feature type="compositionally biased region" description="Polar residues" evidence="2">
    <location>
        <begin position="272"/>
        <end position="288"/>
    </location>
</feature>
<keyword evidence="1" id="KW-0175">Coiled coil</keyword>
<feature type="coiled-coil region" evidence="1">
    <location>
        <begin position="238"/>
        <end position="265"/>
    </location>
</feature>
<evidence type="ECO:0000256" key="2">
    <source>
        <dbReference type="SAM" id="MobiDB-lite"/>
    </source>
</evidence>
<feature type="region of interest" description="Disordered" evidence="2">
    <location>
        <begin position="270"/>
        <end position="298"/>
    </location>
</feature>
<organism evidence="3 4">
    <name type="scientific">Hungatella hominis</name>
    <dbReference type="NCBI Taxonomy" id="2763050"/>
    <lineage>
        <taxon>Bacteria</taxon>
        <taxon>Bacillati</taxon>
        <taxon>Bacillota</taxon>
        <taxon>Clostridia</taxon>
        <taxon>Lachnospirales</taxon>
        <taxon>Lachnospiraceae</taxon>
        <taxon>Hungatella</taxon>
    </lineage>
</organism>
<dbReference type="Gene3D" id="3.90.1530.10">
    <property type="entry name" value="Conserved hypothetical protein from pyrococcus furiosus pfu- 392566-001, ParB domain"/>
    <property type="match status" value="1"/>
</dbReference>
<gene>
    <name evidence="3" type="ORF">H8S75_32190</name>
</gene>
<reference evidence="3 4" key="1">
    <citation type="submission" date="2020-08" db="EMBL/GenBank/DDBJ databases">
        <title>Genome public.</title>
        <authorList>
            <person name="Liu C."/>
            <person name="Sun Q."/>
        </authorList>
    </citation>
    <scope>NUCLEOTIDE SEQUENCE [LARGE SCALE GENOMIC DNA]</scope>
    <source>
        <strain evidence="3 4">NSJ-66</strain>
    </source>
</reference>
<dbReference type="PANTHER" id="PTHR33375:SF1">
    <property type="entry name" value="CHROMOSOME-PARTITIONING PROTEIN PARB-RELATED"/>
    <property type="match status" value="1"/>
</dbReference>
<sequence length="339" mass="37719">MAVSGKFSCLDLISKAARESTEAKTTEYTEIWLNPLTVKESPQNTHKECKNIEQLADSFLLTGQEQPTVLARVNGEFRIVDGHRRNKANILLLEKGDKRFEKVRYFYKDMTETMYELSLLVGNGFTQDLTPYEKTELAGRLKSALKKAKEAGEIELHGSLRALVGEIIGETSGQMGRMEKINNSLIEEAKEQFQAGNIGISAAYETARLPEAEQKKIAEQAATDKVEAKDIAAMVKERQQKAADEKKLNETVKRAEKAAKRAENAQIGAAQASLQAKRSAESADQSAGFTGMNPPELSESDIENEAVYTLQELIILAKQITYNELLVLQDILMKCNNRE</sequence>
<dbReference type="CDD" id="cd16387">
    <property type="entry name" value="ParB_N_Srx"/>
    <property type="match status" value="1"/>
</dbReference>
<dbReference type="SUPFAM" id="SSF110849">
    <property type="entry name" value="ParB/Sulfiredoxin"/>
    <property type="match status" value="1"/>
</dbReference>
<dbReference type="PANTHER" id="PTHR33375">
    <property type="entry name" value="CHROMOSOME-PARTITIONING PROTEIN PARB-RELATED"/>
    <property type="match status" value="1"/>
</dbReference>
<dbReference type="InterPro" id="IPR036086">
    <property type="entry name" value="ParB/Sulfiredoxin_sf"/>
</dbReference>
<keyword evidence="4" id="KW-1185">Reference proteome</keyword>
<accession>A0ABR7HHE4</accession>
<proteinExistence type="predicted"/>
<dbReference type="Proteomes" id="UP000634672">
    <property type="component" value="Unassembled WGS sequence"/>
</dbReference>
<name>A0ABR7HHE4_9FIRM</name>
<dbReference type="RefSeq" id="WP_187024952.1">
    <property type="nucleotide sequence ID" value="NZ_JACOPB010000053.1"/>
</dbReference>
<dbReference type="EMBL" id="JACOPB010000053">
    <property type="protein sequence ID" value="MBC5712560.1"/>
    <property type="molecule type" value="Genomic_DNA"/>
</dbReference>
<evidence type="ECO:0000313" key="3">
    <source>
        <dbReference type="EMBL" id="MBC5712560.1"/>
    </source>
</evidence>
<evidence type="ECO:0000256" key="1">
    <source>
        <dbReference type="SAM" id="Coils"/>
    </source>
</evidence>
<evidence type="ECO:0000313" key="4">
    <source>
        <dbReference type="Proteomes" id="UP000634672"/>
    </source>
</evidence>
<protein>
    <submittedName>
        <fullName evidence="3">ParB/RepB/Spo0J family partition protein</fullName>
    </submittedName>
</protein>